<reference evidence="2 3" key="1">
    <citation type="submission" date="2017-05" db="EMBL/GenBank/DDBJ databases">
        <authorList>
            <person name="Varghese N."/>
            <person name="Submissions S."/>
        </authorList>
    </citation>
    <scope>NUCLEOTIDE SEQUENCE [LARGE SCALE GENOMIC DNA]</scope>
    <source>
        <strain evidence="2 3">DSM 29506</strain>
    </source>
</reference>
<dbReference type="InterPro" id="IPR039901">
    <property type="entry name" value="Kdotransferase"/>
</dbReference>
<dbReference type="PANTHER" id="PTHR42755">
    <property type="entry name" value="3-DEOXY-MANNO-OCTULOSONATE CYTIDYLYLTRANSFERASE"/>
    <property type="match status" value="1"/>
</dbReference>
<comment type="catalytic activity">
    <reaction evidence="1">
        <text>lipid IVA (E. coli) + CMP-3-deoxy-beta-D-manno-octulosonate = alpha-Kdo-(2-&gt;6)-lipid IVA (E. coli) + CMP + H(+)</text>
        <dbReference type="Rhea" id="RHEA:28066"/>
        <dbReference type="ChEBI" id="CHEBI:15378"/>
        <dbReference type="ChEBI" id="CHEBI:58603"/>
        <dbReference type="ChEBI" id="CHEBI:60364"/>
        <dbReference type="ChEBI" id="CHEBI:60377"/>
        <dbReference type="ChEBI" id="CHEBI:85987"/>
        <dbReference type="EC" id="2.4.99.12"/>
    </reaction>
</comment>
<keyword evidence="1" id="KW-0472">Membrane</keyword>
<keyword evidence="1" id="KW-1003">Cell membrane</keyword>
<organism evidence="2 3">
    <name type="scientific">Thalassovita litoralis</name>
    <dbReference type="NCBI Taxonomy" id="1010611"/>
    <lineage>
        <taxon>Bacteria</taxon>
        <taxon>Pseudomonadati</taxon>
        <taxon>Pseudomonadota</taxon>
        <taxon>Alphaproteobacteria</taxon>
        <taxon>Rhodobacterales</taxon>
        <taxon>Roseobacteraceae</taxon>
        <taxon>Thalassovita</taxon>
    </lineage>
</organism>
<comment type="pathway">
    <text evidence="1">Bacterial outer membrane biogenesis; LPS core biosynthesis.</text>
</comment>
<dbReference type="EC" id="2.4.99.12" evidence="1"/>
<keyword evidence="3" id="KW-1185">Reference proteome</keyword>
<evidence type="ECO:0000313" key="2">
    <source>
        <dbReference type="EMBL" id="SMO99067.1"/>
    </source>
</evidence>
<name>A0A521FS50_9RHOB</name>
<dbReference type="GO" id="GO:0009245">
    <property type="term" value="P:lipid A biosynthetic process"/>
    <property type="evidence" value="ECO:0007669"/>
    <property type="project" value="TreeGrafter"/>
</dbReference>
<dbReference type="GO" id="GO:0009244">
    <property type="term" value="P:lipopolysaccharide core region biosynthetic process"/>
    <property type="evidence" value="ECO:0007669"/>
    <property type="project" value="UniProtKB-UniRule"/>
</dbReference>
<dbReference type="GO" id="GO:0005886">
    <property type="term" value="C:plasma membrane"/>
    <property type="evidence" value="ECO:0007669"/>
    <property type="project" value="UniProtKB-SubCell"/>
</dbReference>
<dbReference type="EMBL" id="FXTO01000049">
    <property type="protein sequence ID" value="SMO99067.1"/>
    <property type="molecule type" value="Genomic_DNA"/>
</dbReference>
<dbReference type="GO" id="GO:0043842">
    <property type="term" value="F:Kdo transferase activity"/>
    <property type="evidence" value="ECO:0007669"/>
    <property type="project" value="UniProtKB-EC"/>
</dbReference>
<comment type="function">
    <text evidence="1">Involved in lipopolysaccharide (LPS) biosynthesis. Catalyzes the transfer of 3-deoxy-D-manno-octulosonate (Kdo) residue(s) from CMP-Kdo to lipid IV(A), the tetraacyldisaccharide-1,4'-bisphosphate precursor of lipid A.</text>
</comment>
<proteinExistence type="inferred from homology"/>
<dbReference type="Proteomes" id="UP000316030">
    <property type="component" value="Unassembled WGS sequence"/>
</dbReference>
<dbReference type="Gene3D" id="3.40.50.2000">
    <property type="entry name" value="Glycogen Phosphorylase B"/>
    <property type="match status" value="1"/>
</dbReference>
<accession>A0A521FS50</accession>
<dbReference type="AlphaFoldDB" id="A0A521FS50"/>
<evidence type="ECO:0000256" key="1">
    <source>
        <dbReference type="RuleBase" id="RU365103"/>
    </source>
</evidence>
<comment type="subcellular location">
    <subcellularLocation>
        <location evidence="1">Cell membrane</location>
    </subcellularLocation>
</comment>
<gene>
    <name evidence="2" type="ORF">SAMN06265173_1491</name>
</gene>
<sequence>MADLMQKLEVEKSRWLVSGSLKEDLPSLPVDMSALSTLRSLIGTRHCWTGASTHDGEETILADAHKAIREKTGLDSLLILVPRHPERGDHIAESLRQKGWSVALRSRQEAPDQNVQIYIADTLGEMGIWYRLCPVSFIGGALSPIGGHNPYEPALLESAIIHGPHVFNFSEIYQRLHLAGGCLQAATPQGIAIAVVDLLDDEYRKSVIQNAAQALKQDGSATETTLRAILNLID</sequence>
<protein>
    <recommendedName>
        <fullName evidence="1">3-deoxy-D-manno-octulosonic acid transferase</fullName>
        <shortName evidence="1">Kdo transferase</shortName>
        <ecNumber evidence="1">2.4.99.12</ecNumber>
    </recommendedName>
    <alternativeName>
        <fullName evidence="1">Lipid IV(A) 3-deoxy-D-manno-octulosonic acid transferase</fullName>
    </alternativeName>
</protein>
<dbReference type="PANTHER" id="PTHR42755:SF1">
    <property type="entry name" value="3-DEOXY-D-MANNO-OCTULOSONIC ACID TRANSFERASE, MITOCHONDRIAL-RELATED"/>
    <property type="match status" value="1"/>
</dbReference>
<comment type="similarity">
    <text evidence="1">Belongs to the glycosyltransferase group 1 family.</text>
</comment>
<keyword evidence="1" id="KW-0808">Transferase</keyword>
<dbReference type="UniPathway" id="UPA00958"/>
<evidence type="ECO:0000313" key="3">
    <source>
        <dbReference type="Proteomes" id="UP000316030"/>
    </source>
</evidence>
<keyword evidence="1" id="KW-0448">Lipopolysaccharide biosynthesis</keyword>